<dbReference type="InterPro" id="IPR001031">
    <property type="entry name" value="Thioesterase"/>
</dbReference>
<dbReference type="GO" id="GO:0006633">
    <property type="term" value="P:fatty acid biosynthetic process"/>
    <property type="evidence" value="ECO:0007669"/>
    <property type="project" value="InterPro"/>
</dbReference>
<dbReference type="PANTHER" id="PTHR43775">
    <property type="entry name" value="FATTY ACID SYNTHASE"/>
    <property type="match status" value="1"/>
</dbReference>
<dbReference type="FunFam" id="3.40.47.10:FF:000042">
    <property type="entry name" value="Polyketide synthase Pks13"/>
    <property type="match status" value="1"/>
</dbReference>
<organism evidence="9 10">
    <name type="scientific">Simkania negevensis (strain ATCC VR-1471 / DSM 27360 / Z)</name>
    <dbReference type="NCBI Taxonomy" id="331113"/>
    <lineage>
        <taxon>Bacteria</taxon>
        <taxon>Pseudomonadati</taxon>
        <taxon>Chlamydiota</taxon>
        <taxon>Chlamydiia</taxon>
        <taxon>Parachlamydiales</taxon>
        <taxon>Simkaniaceae</taxon>
        <taxon>Simkania</taxon>
    </lineage>
</organism>
<dbReference type="FunFam" id="1.10.1200.10:FF:000016">
    <property type="entry name" value="Non-ribosomal peptide synthase"/>
    <property type="match status" value="1"/>
</dbReference>
<dbReference type="EC" id="2.3.1.94" evidence="9"/>
<keyword evidence="6" id="KW-0511">Multifunctional enzyme</keyword>
<dbReference type="InterPro" id="IPR018201">
    <property type="entry name" value="Ketoacyl_synth_AS"/>
</dbReference>
<dbReference type="STRING" id="331113.SNE_A00040"/>
<dbReference type="InterPro" id="IPR014031">
    <property type="entry name" value="Ketoacyl_synth_C"/>
</dbReference>
<dbReference type="Pfam" id="PF22621">
    <property type="entry name" value="CurL-like_PKS_C"/>
    <property type="match status" value="1"/>
</dbReference>
<evidence type="ECO:0000259" key="7">
    <source>
        <dbReference type="PROSITE" id="PS50075"/>
    </source>
</evidence>
<dbReference type="InterPro" id="IPR020841">
    <property type="entry name" value="PKS_Beta-ketoAc_synthase_dom"/>
</dbReference>
<dbReference type="InterPro" id="IPR014030">
    <property type="entry name" value="Ketoacyl_synth_N"/>
</dbReference>
<evidence type="ECO:0000256" key="3">
    <source>
        <dbReference type="ARBA" id="ARBA00022679"/>
    </source>
</evidence>
<dbReference type="HOGENOM" id="CLU_000022_16_6_0"/>
<dbReference type="OrthoDB" id="499075at2"/>
<dbReference type="GO" id="GO:0031177">
    <property type="term" value="F:phosphopantetheine binding"/>
    <property type="evidence" value="ECO:0007669"/>
    <property type="project" value="InterPro"/>
</dbReference>
<dbReference type="CDD" id="cd00833">
    <property type="entry name" value="PKS"/>
    <property type="match status" value="1"/>
</dbReference>
<evidence type="ECO:0000313" key="10">
    <source>
        <dbReference type="Proteomes" id="UP000000496"/>
    </source>
</evidence>
<evidence type="ECO:0000259" key="8">
    <source>
        <dbReference type="PROSITE" id="PS52004"/>
    </source>
</evidence>
<keyword evidence="4" id="KW-0276">Fatty acid metabolism</keyword>
<feature type="domain" description="Carrier" evidence="7">
    <location>
        <begin position="565"/>
        <end position="640"/>
    </location>
</feature>
<dbReference type="PROSITE" id="PS00606">
    <property type="entry name" value="KS3_1"/>
    <property type="match status" value="1"/>
</dbReference>
<dbReference type="SUPFAM" id="SSF47336">
    <property type="entry name" value="ACP-like"/>
    <property type="match status" value="1"/>
</dbReference>
<evidence type="ECO:0000256" key="1">
    <source>
        <dbReference type="ARBA" id="ARBA00022450"/>
    </source>
</evidence>
<reference key="1">
    <citation type="journal article" date="2011" name="Mol. Biol. Evol.">
        <title>Unity in variety -- the pan-genome of the Chlamydiae.</title>
        <authorList>
            <person name="Collingro A."/>
            <person name="Tischler P."/>
            <person name="Weinmaier T."/>
            <person name="Penz T."/>
            <person name="Heinz E."/>
            <person name="Brunham R.C."/>
            <person name="Read T.D."/>
            <person name="Bavoil P.M."/>
            <person name="Sachse K."/>
            <person name="Kahane S."/>
            <person name="Friedman M.G."/>
            <person name="Rattei T."/>
            <person name="Myers G.S.A."/>
            <person name="Horn M."/>
        </authorList>
    </citation>
    <scope>NUCLEOTIDE SEQUENCE</scope>
    <source>
        <strain>Z</strain>
    </source>
</reference>
<dbReference type="SMART" id="SM00823">
    <property type="entry name" value="PKS_PP"/>
    <property type="match status" value="1"/>
</dbReference>
<dbReference type="AlphaFoldDB" id="F8L501"/>
<evidence type="ECO:0000256" key="6">
    <source>
        <dbReference type="ARBA" id="ARBA00023268"/>
    </source>
</evidence>
<dbReference type="SMART" id="SM00825">
    <property type="entry name" value="PKS_KS"/>
    <property type="match status" value="1"/>
</dbReference>
<dbReference type="PROSITE" id="PS50075">
    <property type="entry name" value="CARRIER"/>
    <property type="match status" value="1"/>
</dbReference>
<evidence type="ECO:0000256" key="4">
    <source>
        <dbReference type="ARBA" id="ARBA00022832"/>
    </source>
</evidence>
<proteinExistence type="predicted"/>
<dbReference type="GO" id="GO:0004312">
    <property type="term" value="F:fatty acid synthase activity"/>
    <property type="evidence" value="ECO:0007669"/>
    <property type="project" value="TreeGrafter"/>
</dbReference>
<name>F8L501_SIMNZ</name>
<dbReference type="SUPFAM" id="SSF53474">
    <property type="entry name" value="alpha/beta-Hydrolases"/>
    <property type="match status" value="1"/>
</dbReference>
<dbReference type="InterPro" id="IPR016039">
    <property type="entry name" value="Thiolase-like"/>
</dbReference>
<dbReference type="eggNOG" id="COG3321">
    <property type="taxonomic scope" value="Bacteria"/>
</dbReference>
<dbReference type="PANTHER" id="PTHR43775:SF51">
    <property type="entry name" value="INACTIVE PHENOLPHTHIOCEROL SYNTHESIS POLYKETIDE SYNTHASE TYPE I PKS1-RELATED"/>
    <property type="match status" value="1"/>
</dbReference>
<dbReference type="InterPro" id="IPR009081">
    <property type="entry name" value="PP-bd_ACP"/>
</dbReference>
<dbReference type="Gene3D" id="1.10.1200.10">
    <property type="entry name" value="ACP-like"/>
    <property type="match status" value="1"/>
</dbReference>
<keyword evidence="2" id="KW-0597">Phosphoprotein</keyword>
<gene>
    <name evidence="9" type="ordered locus">SNE_A00040</name>
</gene>
<evidence type="ECO:0000256" key="2">
    <source>
        <dbReference type="ARBA" id="ARBA00022553"/>
    </source>
</evidence>
<dbReference type="GO" id="GO:0047879">
    <property type="term" value="F:erythronolide synthase activity"/>
    <property type="evidence" value="ECO:0007669"/>
    <property type="project" value="UniProtKB-EC"/>
</dbReference>
<keyword evidence="5" id="KW-0443">Lipid metabolism</keyword>
<dbReference type="PROSITE" id="PS52004">
    <property type="entry name" value="KS3_2"/>
    <property type="match status" value="1"/>
</dbReference>
<evidence type="ECO:0000256" key="5">
    <source>
        <dbReference type="ARBA" id="ARBA00023098"/>
    </source>
</evidence>
<dbReference type="SUPFAM" id="SSF53901">
    <property type="entry name" value="Thiolase-like"/>
    <property type="match status" value="1"/>
</dbReference>
<keyword evidence="1" id="KW-0596">Phosphopantetheine</keyword>
<dbReference type="InterPro" id="IPR020806">
    <property type="entry name" value="PKS_PP-bd"/>
</dbReference>
<dbReference type="Gene3D" id="3.40.50.1820">
    <property type="entry name" value="alpha/beta hydrolase"/>
    <property type="match status" value="1"/>
</dbReference>
<sequence length="907" mass="101328">MKKADQNGIAIIGMSGRFPGAQNTEMFWNNLCQGVESIMRFSDEELPKSDLEKPNYVKARGTIENITDFDADFFGMSRREAELTDPQHRLFLECCYQGLEDAGYAPGQYNGAIGVYAGASSESNYYYNILTHSDACKESEKNLLRLGNELDYLTTRVSYKLNLKGPSMAIQTACSTSLVTVCMACSQLLTHQCDIALAGGATISIPQERGYQYQEGMIFSSDGHCRPFDAKSGGTVPGNGVGVVVLKRLDEAIRDRDHIYAVIRGFGLNNDGSEKIGYSAPSIEGQASALRRAFKMAGIAPETVSLIEAHGTATLLGDPIEVQALSEVFGTGKRKQCAIGSVKSNIGHLMETAGVAGLIKAALAVHHKTLPASLHFKEPNPHIDFESSPFYVVGETKPWEETPRRALVNSLGFGGTNAHVILEEPPEVLKREERHQDYLFVLSAKTKTALQAMSDRLKSYLEKHPDLDLGDVAYTLQVGRAAFPQRKAFVATNREDAMKQLATRDEIGEAKTELERMGLDWMRGESIDWTHLHENDGCRRISLPTYPFEKKRYWLEFNAKEEANTPSDNVQDTLKRIWKEYLGLDQLTVNDNFFDLGGDSFLAIQMVPEIQEVLGVSLKVNTILQYPTIEKLSTFIEKERGTSADREAVLLKEGDPTCSLFVIHQIDGHIFSYKQLANVLQDEGQIYGIESPYSSSDSSLTIERMASDYVKMIKMVQPKGPYRIIGASFGGLVAYEIAQQLDVDSLTMIDIINPTHLKQGAETEDDMFSLLLELFSGKKLSPEELKELSREEKIRQIMQCMNFEILPFLEQERIFECMKVHWGALKKYRPKCYTKRICFFETEEKLSSLHDISLVSTWKDLGCNKIEPHVIAASHLGIMTSPYVDEVAKLIDAFLQSQKKESPDAKI</sequence>
<dbReference type="eggNOG" id="COG3319">
    <property type="taxonomic scope" value="Bacteria"/>
</dbReference>
<dbReference type="InterPro" id="IPR050091">
    <property type="entry name" value="PKS_NRPS_Biosynth_Enz"/>
</dbReference>
<dbReference type="KEGG" id="sng:SNE_A00040"/>
<reference evidence="9 10" key="2">
    <citation type="journal article" date="2011" name="Mol. Biol. Evol.">
        <title>Unity in variety--the pan-genome of the Chlamydiae.</title>
        <authorList>
            <person name="Collingro A."/>
            <person name="Tischler P."/>
            <person name="Weinmaier T."/>
            <person name="Penz T."/>
            <person name="Heinz E."/>
            <person name="Brunham R.C."/>
            <person name="Read T.D."/>
            <person name="Bavoil P.M."/>
            <person name="Sachse K."/>
            <person name="Kahane S."/>
            <person name="Friedman M.G."/>
            <person name="Rattei T."/>
            <person name="Myers G.S."/>
            <person name="Horn M."/>
        </authorList>
    </citation>
    <scope>NUCLEOTIDE SEQUENCE [LARGE SCALE GENOMIC DNA]</scope>
    <source>
        <strain evidence="10">ATCC VR-1471 / Z</strain>
    </source>
</reference>
<dbReference type="eggNOG" id="COG1020">
    <property type="taxonomic scope" value="Bacteria"/>
</dbReference>
<dbReference type="Pfam" id="PF00975">
    <property type="entry name" value="Thioesterase"/>
    <property type="match status" value="1"/>
</dbReference>
<dbReference type="RefSeq" id="WP_013942349.1">
    <property type="nucleotide sequence ID" value="NC_015713.1"/>
</dbReference>
<accession>F8L501</accession>
<dbReference type="Gene3D" id="1.10.1240.100">
    <property type="match status" value="1"/>
</dbReference>
<keyword evidence="9" id="KW-0012">Acyltransferase</keyword>
<keyword evidence="10" id="KW-1185">Reference proteome</keyword>
<dbReference type="InterPro" id="IPR029058">
    <property type="entry name" value="AB_hydrolase_fold"/>
</dbReference>
<dbReference type="Pfam" id="PF02801">
    <property type="entry name" value="Ketoacyl-synt_C"/>
    <property type="match status" value="1"/>
</dbReference>
<dbReference type="Gene3D" id="3.40.47.10">
    <property type="match status" value="1"/>
</dbReference>
<dbReference type="Pfam" id="PF00550">
    <property type="entry name" value="PP-binding"/>
    <property type="match status" value="1"/>
</dbReference>
<dbReference type="Pfam" id="PF00109">
    <property type="entry name" value="ketoacyl-synt"/>
    <property type="match status" value="1"/>
</dbReference>
<dbReference type="InterPro" id="IPR036736">
    <property type="entry name" value="ACP-like_sf"/>
</dbReference>
<feature type="domain" description="Ketosynthase family 3 (KS3)" evidence="8">
    <location>
        <begin position="6"/>
        <end position="424"/>
    </location>
</feature>
<dbReference type="SMART" id="SM01294">
    <property type="entry name" value="PKS_PP_betabranch"/>
    <property type="match status" value="1"/>
</dbReference>
<dbReference type="Proteomes" id="UP000000496">
    <property type="component" value="Chromosome gsn.131"/>
</dbReference>
<dbReference type="GO" id="GO:0004315">
    <property type="term" value="F:3-oxoacyl-[acyl-carrier-protein] synthase activity"/>
    <property type="evidence" value="ECO:0007669"/>
    <property type="project" value="InterPro"/>
</dbReference>
<dbReference type="GO" id="GO:0044550">
    <property type="term" value="P:secondary metabolite biosynthetic process"/>
    <property type="evidence" value="ECO:0007669"/>
    <property type="project" value="UniProtKB-ARBA"/>
</dbReference>
<protein>
    <submittedName>
        <fullName evidence="9">Erythronolide synthase</fullName>
        <ecNumber evidence="9">2.3.1.94</ecNumber>
    </submittedName>
</protein>
<evidence type="ECO:0000313" key="9">
    <source>
        <dbReference type="EMBL" id="CCB87882.1"/>
    </source>
</evidence>
<dbReference type="EMBL" id="FR872582">
    <property type="protein sequence ID" value="CCB87882.1"/>
    <property type="molecule type" value="Genomic_DNA"/>
</dbReference>
<keyword evidence="3 9" id="KW-0808">Transferase</keyword>